<evidence type="ECO:0000313" key="4">
    <source>
        <dbReference type="Proteomes" id="UP000652219"/>
    </source>
</evidence>
<proteinExistence type="predicted"/>
<gene>
    <name evidence="3" type="ORF">CSOJ01_12509</name>
</gene>
<feature type="domain" description="Protein kinase" evidence="2">
    <location>
        <begin position="43"/>
        <end position="272"/>
    </location>
</feature>
<dbReference type="InterPro" id="IPR011009">
    <property type="entry name" value="Kinase-like_dom_sf"/>
</dbReference>
<dbReference type="AlphaFoldDB" id="A0A8H6IVF0"/>
<dbReference type="PANTHER" id="PTHR13954:SF6">
    <property type="entry name" value="NON-SPECIFIC SERINE_THREONINE PROTEIN KINASE"/>
    <property type="match status" value="1"/>
</dbReference>
<dbReference type="Pfam" id="PF00069">
    <property type="entry name" value="Pkinase"/>
    <property type="match status" value="1"/>
</dbReference>
<comment type="caution">
    <text evidence="3">The sequence shown here is derived from an EMBL/GenBank/DDBJ whole genome shotgun (WGS) entry which is preliminary data.</text>
</comment>
<keyword evidence="4" id="KW-1185">Reference proteome</keyword>
<dbReference type="GO" id="GO:1990604">
    <property type="term" value="C:IRE1-TRAF2-ASK1 complex"/>
    <property type="evidence" value="ECO:0007669"/>
    <property type="project" value="TreeGrafter"/>
</dbReference>
<dbReference type="Gene3D" id="1.10.510.10">
    <property type="entry name" value="Transferase(Phosphotransferase) domain 1"/>
    <property type="match status" value="1"/>
</dbReference>
<sequence>MASPDASNNDPPKPRPPELTSPRDLTIIEAWDKGVDAPKYITFYLVTTEGGLWFGQSIKGQRQMTLDDYREALELVPDEEIYPVIPTDTELTIAPDDLDGSFHIKRLGLTCYETMEGPFVTKSVLNETMIMEKISKTQHPNIVKYHGCQVRRGRITSIVLRKYDFTLSQYIREPGFQQLDKDKFVDALESTVGYIHSLGLAHNDINPDNIMMGEDGLPVLIDFGSCAPYGQTLQSLGTEGWYEKSFFTSEKDYGDFALGKMRTWIHNHEDRA</sequence>
<organism evidence="3 4">
    <name type="scientific">Colletotrichum sojae</name>
    <dbReference type="NCBI Taxonomy" id="2175907"/>
    <lineage>
        <taxon>Eukaryota</taxon>
        <taxon>Fungi</taxon>
        <taxon>Dikarya</taxon>
        <taxon>Ascomycota</taxon>
        <taxon>Pezizomycotina</taxon>
        <taxon>Sordariomycetes</taxon>
        <taxon>Hypocreomycetidae</taxon>
        <taxon>Glomerellales</taxon>
        <taxon>Glomerellaceae</taxon>
        <taxon>Colletotrichum</taxon>
        <taxon>Colletotrichum orchidearum species complex</taxon>
    </lineage>
</organism>
<dbReference type="InterPro" id="IPR000719">
    <property type="entry name" value="Prot_kinase_dom"/>
</dbReference>
<feature type="compositionally biased region" description="Polar residues" evidence="1">
    <location>
        <begin position="1"/>
        <end position="10"/>
    </location>
</feature>
<dbReference type="SUPFAM" id="SSF56112">
    <property type="entry name" value="Protein kinase-like (PK-like)"/>
    <property type="match status" value="1"/>
</dbReference>
<dbReference type="GO" id="GO:0004521">
    <property type="term" value="F:RNA endonuclease activity"/>
    <property type="evidence" value="ECO:0007669"/>
    <property type="project" value="InterPro"/>
</dbReference>
<evidence type="ECO:0000259" key="2">
    <source>
        <dbReference type="PROSITE" id="PS50011"/>
    </source>
</evidence>
<dbReference type="GO" id="GO:0036498">
    <property type="term" value="P:IRE1-mediated unfolded protein response"/>
    <property type="evidence" value="ECO:0007669"/>
    <property type="project" value="TreeGrafter"/>
</dbReference>
<dbReference type="PANTHER" id="PTHR13954">
    <property type="entry name" value="IRE1-RELATED"/>
    <property type="match status" value="1"/>
</dbReference>
<dbReference type="PROSITE" id="PS50011">
    <property type="entry name" value="PROTEIN_KINASE_DOM"/>
    <property type="match status" value="1"/>
</dbReference>
<protein>
    <recommendedName>
        <fullName evidence="2">Protein kinase domain-containing protein</fullName>
    </recommendedName>
</protein>
<feature type="region of interest" description="Disordered" evidence="1">
    <location>
        <begin position="1"/>
        <end position="22"/>
    </location>
</feature>
<dbReference type="EMBL" id="WIGN01000323">
    <property type="protein sequence ID" value="KAF6799447.1"/>
    <property type="molecule type" value="Genomic_DNA"/>
</dbReference>
<dbReference type="GO" id="GO:0005524">
    <property type="term" value="F:ATP binding"/>
    <property type="evidence" value="ECO:0007669"/>
    <property type="project" value="InterPro"/>
</dbReference>
<dbReference type="InterPro" id="IPR045133">
    <property type="entry name" value="IRE1/2-like"/>
</dbReference>
<dbReference type="GO" id="GO:0070059">
    <property type="term" value="P:intrinsic apoptotic signaling pathway in response to endoplasmic reticulum stress"/>
    <property type="evidence" value="ECO:0007669"/>
    <property type="project" value="TreeGrafter"/>
</dbReference>
<dbReference type="Proteomes" id="UP000652219">
    <property type="component" value="Unassembled WGS sequence"/>
</dbReference>
<evidence type="ECO:0000313" key="3">
    <source>
        <dbReference type="EMBL" id="KAF6799447.1"/>
    </source>
</evidence>
<accession>A0A8H6IVF0</accession>
<dbReference type="GO" id="GO:0051082">
    <property type="term" value="F:unfolded protein binding"/>
    <property type="evidence" value="ECO:0007669"/>
    <property type="project" value="TreeGrafter"/>
</dbReference>
<reference evidence="3 4" key="1">
    <citation type="journal article" date="2020" name="Phytopathology">
        <title>Genome Sequence Resources of Colletotrichum truncatum, C. plurivorum, C. musicola, and C. sojae: Four Species Pathogenic to Soybean (Glycine max).</title>
        <authorList>
            <person name="Rogerio F."/>
            <person name="Boufleur T.R."/>
            <person name="Ciampi-Guillardi M."/>
            <person name="Sukno S.A."/>
            <person name="Thon M.R."/>
            <person name="Massola Junior N.S."/>
            <person name="Baroncelli R."/>
        </authorList>
    </citation>
    <scope>NUCLEOTIDE SEQUENCE [LARGE SCALE GENOMIC DNA]</scope>
    <source>
        <strain evidence="3 4">LFN0009</strain>
    </source>
</reference>
<dbReference type="GO" id="GO:0004674">
    <property type="term" value="F:protein serine/threonine kinase activity"/>
    <property type="evidence" value="ECO:0007669"/>
    <property type="project" value="InterPro"/>
</dbReference>
<name>A0A8H6IVF0_9PEZI</name>
<evidence type="ECO:0000256" key="1">
    <source>
        <dbReference type="SAM" id="MobiDB-lite"/>
    </source>
</evidence>